<dbReference type="AlphaFoldDB" id="A0A1J4JV84"/>
<reference evidence="4" key="1">
    <citation type="submission" date="2016-10" db="EMBL/GenBank/DDBJ databases">
        <authorList>
            <person name="Benchimol M."/>
            <person name="Almeida L.G."/>
            <person name="Vasconcelos A.T."/>
            <person name="Perreira-Neves A."/>
            <person name="Rosa I.A."/>
            <person name="Tasca T."/>
            <person name="Bogo M.R."/>
            <person name="de Souza W."/>
        </authorList>
    </citation>
    <scope>NUCLEOTIDE SEQUENCE [LARGE SCALE GENOMIC DNA]</scope>
    <source>
        <strain evidence="4">K</strain>
    </source>
</reference>
<dbReference type="SUPFAM" id="SSF54236">
    <property type="entry name" value="Ubiquitin-like"/>
    <property type="match status" value="1"/>
</dbReference>
<evidence type="ECO:0000259" key="3">
    <source>
        <dbReference type="PROSITE" id="PS50053"/>
    </source>
</evidence>
<protein>
    <recommendedName>
        <fullName evidence="3">Ubiquitin-like domain-containing protein</fullName>
    </recommendedName>
</protein>
<feature type="transmembrane region" description="Helical" evidence="2">
    <location>
        <begin position="124"/>
        <end position="148"/>
    </location>
</feature>
<proteinExistence type="predicted"/>
<evidence type="ECO:0000313" key="5">
    <source>
        <dbReference type="Proteomes" id="UP000179807"/>
    </source>
</evidence>
<feature type="compositionally biased region" description="Basic residues" evidence="1">
    <location>
        <begin position="97"/>
        <end position="114"/>
    </location>
</feature>
<keyword evidence="5" id="KW-1185">Reference proteome</keyword>
<comment type="caution">
    <text evidence="4">The sequence shown here is derived from an EMBL/GenBank/DDBJ whole genome shotgun (WGS) entry which is preliminary data.</text>
</comment>
<evidence type="ECO:0000313" key="4">
    <source>
        <dbReference type="EMBL" id="OHT01173.1"/>
    </source>
</evidence>
<accession>A0A1J4JV84</accession>
<dbReference type="GeneID" id="94843022"/>
<keyword evidence="2" id="KW-1133">Transmembrane helix</keyword>
<dbReference type="EMBL" id="MLAK01000925">
    <property type="protein sequence ID" value="OHT01173.1"/>
    <property type="molecule type" value="Genomic_DNA"/>
</dbReference>
<name>A0A1J4JV84_9EUKA</name>
<dbReference type="Gene3D" id="3.10.20.90">
    <property type="entry name" value="Phosphatidylinositol 3-kinase Catalytic Subunit, Chain A, domain 1"/>
    <property type="match status" value="1"/>
</dbReference>
<dbReference type="InterPro" id="IPR029071">
    <property type="entry name" value="Ubiquitin-like_domsf"/>
</dbReference>
<evidence type="ECO:0000256" key="2">
    <source>
        <dbReference type="SAM" id="Phobius"/>
    </source>
</evidence>
<feature type="region of interest" description="Disordered" evidence="1">
    <location>
        <begin position="81"/>
        <end position="114"/>
    </location>
</feature>
<dbReference type="RefSeq" id="XP_068354309.1">
    <property type="nucleotide sequence ID" value="XM_068508318.1"/>
</dbReference>
<keyword evidence="2" id="KW-0812">Transmembrane</keyword>
<sequence length="226" mass="26421">MNAQVILNYIDKTQAKIANVKPDCPISTIKKYIQTSNKMESPDTIKIIQNGKILSDTDTIDQLIRTKNSTILLFVSGVPSKTRNHFSKTDSENAPKTNKKDKTKRRRERNHRHKRIRKRKFQYFPIKLFIFLVLFIVLTNAVVLVLFLDYSDLGMPYYPSLSAQIKDIPLTGYIIVRTTFGIFKMYLICLVIQILRKIHFNFVLFFQTLLPWFNTEEFLTEHGVTI</sequence>
<dbReference type="PROSITE" id="PS50053">
    <property type="entry name" value="UBIQUITIN_2"/>
    <property type="match status" value="1"/>
</dbReference>
<dbReference type="InterPro" id="IPR000626">
    <property type="entry name" value="Ubiquitin-like_dom"/>
</dbReference>
<dbReference type="VEuPathDB" id="TrichDB:TRFO_32112"/>
<feature type="transmembrane region" description="Helical" evidence="2">
    <location>
        <begin position="168"/>
        <end position="192"/>
    </location>
</feature>
<dbReference type="Proteomes" id="UP000179807">
    <property type="component" value="Unassembled WGS sequence"/>
</dbReference>
<gene>
    <name evidence="4" type="ORF">TRFO_32112</name>
</gene>
<organism evidence="4 5">
    <name type="scientific">Tritrichomonas foetus</name>
    <dbReference type="NCBI Taxonomy" id="1144522"/>
    <lineage>
        <taxon>Eukaryota</taxon>
        <taxon>Metamonada</taxon>
        <taxon>Parabasalia</taxon>
        <taxon>Tritrichomonadida</taxon>
        <taxon>Tritrichomonadidae</taxon>
        <taxon>Tritrichomonas</taxon>
    </lineage>
</organism>
<feature type="domain" description="Ubiquitin-like" evidence="3">
    <location>
        <begin position="3"/>
        <end position="76"/>
    </location>
</feature>
<keyword evidence="2" id="KW-0472">Membrane</keyword>
<evidence type="ECO:0000256" key="1">
    <source>
        <dbReference type="SAM" id="MobiDB-lite"/>
    </source>
</evidence>